<keyword evidence="1" id="KW-0472">Membrane</keyword>
<dbReference type="EMBL" id="BARV01030035">
    <property type="protein sequence ID" value="GAI36774.1"/>
    <property type="molecule type" value="Genomic_DNA"/>
</dbReference>
<dbReference type="PANTHER" id="PTHR38686">
    <property type="entry name" value="APOLIPOPROTEIN N-ACYLTRANSFERASE"/>
    <property type="match status" value="1"/>
</dbReference>
<keyword evidence="1" id="KW-1133">Transmembrane helix</keyword>
<evidence type="ECO:0000256" key="1">
    <source>
        <dbReference type="SAM" id="Phobius"/>
    </source>
</evidence>
<gene>
    <name evidence="3" type="ORF">S06H3_47776</name>
</gene>
<evidence type="ECO:0000313" key="3">
    <source>
        <dbReference type="EMBL" id="GAI36774.1"/>
    </source>
</evidence>
<dbReference type="GO" id="GO:0016020">
    <property type="term" value="C:membrane"/>
    <property type="evidence" value="ECO:0007669"/>
    <property type="project" value="InterPro"/>
</dbReference>
<organism evidence="3">
    <name type="scientific">marine sediment metagenome</name>
    <dbReference type="NCBI Taxonomy" id="412755"/>
    <lineage>
        <taxon>unclassified sequences</taxon>
        <taxon>metagenomes</taxon>
        <taxon>ecological metagenomes</taxon>
    </lineage>
</organism>
<dbReference type="GO" id="GO:0042158">
    <property type="term" value="P:lipoprotein biosynthetic process"/>
    <property type="evidence" value="ECO:0007669"/>
    <property type="project" value="InterPro"/>
</dbReference>
<proteinExistence type="predicted"/>
<evidence type="ECO:0000259" key="2">
    <source>
        <dbReference type="Pfam" id="PF20154"/>
    </source>
</evidence>
<dbReference type="PANTHER" id="PTHR38686:SF1">
    <property type="entry name" value="APOLIPOPROTEIN N-ACYLTRANSFERASE"/>
    <property type="match status" value="1"/>
</dbReference>
<accession>X1Q0N1</accession>
<protein>
    <recommendedName>
        <fullName evidence="2">Apolipoprotein N-acyltransferase N-terminal domain-containing protein</fullName>
    </recommendedName>
</protein>
<reference evidence="3" key="1">
    <citation type="journal article" date="2014" name="Front. Microbiol.">
        <title>High frequency of phylogenetically diverse reductive dehalogenase-homologous genes in deep subseafloor sedimentary metagenomes.</title>
        <authorList>
            <person name="Kawai M."/>
            <person name="Futagami T."/>
            <person name="Toyoda A."/>
            <person name="Takaki Y."/>
            <person name="Nishi S."/>
            <person name="Hori S."/>
            <person name="Arai W."/>
            <person name="Tsubouchi T."/>
            <person name="Morono Y."/>
            <person name="Uchiyama I."/>
            <person name="Ito T."/>
            <person name="Fujiyama A."/>
            <person name="Inagaki F."/>
            <person name="Takami H."/>
        </authorList>
    </citation>
    <scope>NUCLEOTIDE SEQUENCE</scope>
    <source>
        <strain evidence="3">Expedition CK06-06</strain>
    </source>
</reference>
<dbReference type="InterPro" id="IPR045378">
    <property type="entry name" value="LNT_N"/>
</dbReference>
<dbReference type="AlphaFoldDB" id="X1Q0N1"/>
<feature type="transmembrane region" description="Helical" evidence="1">
    <location>
        <begin position="24"/>
        <end position="42"/>
    </location>
</feature>
<name>X1Q0N1_9ZZZZ</name>
<dbReference type="GO" id="GO:0016410">
    <property type="term" value="F:N-acyltransferase activity"/>
    <property type="evidence" value="ECO:0007669"/>
    <property type="project" value="InterPro"/>
</dbReference>
<keyword evidence="1" id="KW-0812">Transmembrane</keyword>
<feature type="domain" description="Apolipoprotein N-acyltransferase N-terminal" evidence="2">
    <location>
        <begin position="1"/>
        <end position="125"/>
    </location>
</feature>
<feature type="transmembrane region" description="Helical" evidence="1">
    <location>
        <begin position="49"/>
        <end position="70"/>
    </location>
</feature>
<sequence length="127" mass="14251">MAWIALIPLFYVLGEVRRPWQGGVVGLIYGMVFFGLFFYYISQYGVLPLVLLALFQGFFFAVFGWLAVYLRAVRSLLLRAAALAAAWVLIEYIRSHIGALAVNFGDIAYSQYEMLSLLQIASVLGSR</sequence>
<comment type="caution">
    <text evidence="3">The sequence shown here is derived from an EMBL/GenBank/DDBJ whole genome shotgun (WGS) entry which is preliminary data.</text>
</comment>
<dbReference type="Pfam" id="PF20154">
    <property type="entry name" value="LNT_N"/>
    <property type="match status" value="1"/>
</dbReference>
<dbReference type="InterPro" id="IPR004563">
    <property type="entry name" value="Apolipo_AcylTrfase"/>
</dbReference>
<feature type="non-terminal residue" evidence="3">
    <location>
        <position position="127"/>
    </location>
</feature>